<proteinExistence type="predicted"/>
<dbReference type="Proteomes" id="UP000829542">
    <property type="component" value="Chromosome"/>
</dbReference>
<dbReference type="EMBL" id="CP093379">
    <property type="protein sequence ID" value="UNM97040.1"/>
    <property type="molecule type" value="Genomic_DNA"/>
</dbReference>
<evidence type="ECO:0000313" key="1">
    <source>
        <dbReference type="EMBL" id="UNM97040.1"/>
    </source>
</evidence>
<reference evidence="1 2" key="1">
    <citation type="submission" date="2022-03" db="EMBL/GenBank/DDBJ databases">
        <title>Ignatzschineria rhizosphaerae HR5S32.</title>
        <authorList>
            <person name="Sun J.Q."/>
            <person name="Feng J.Y."/>
        </authorList>
    </citation>
    <scope>NUCLEOTIDE SEQUENCE [LARGE SCALE GENOMIC DNA]</scope>
    <source>
        <strain evidence="1 2">HR5S32</strain>
    </source>
</reference>
<gene>
    <name evidence="1" type="ORF">MMG00_04085</name>
</gene>
<organism evidence="1 2">
    <name type="scientific">Ignatzschineria rhizosphaerae</name>
    <dbReference type="NCBI Taxonomy" id="2923279"/>
    <lineage>
        <taxon>Bacteria</taxon>
        <taxon>Pseudomonadati</taxon>
        <taxon>Pseudomonadota</taxon>
        <taxon>Gammaproteobacteria</taxon>
        <taxon>Cardiobacteriales</taxon>
        <taxon>Ignatzschineriaceae</taxon>
        <taxon>Ignatzschineria</taxon>
    </lineage>
</organism>
<evidence type="ECO:0000313" key="2">
    <source>
        <dbReference type="Proteomes" id="UP000829542"/>
    </source>
</evidence>
<accession>A0ABY3X442</accession>
<dbReference type="RefSeq" id="WP_242151782.1">
    <property type="nucleotide sequence ID" value="NZ_CP093379.1"/>
</dbReference>
<name>A0ABY3X442_9GAMM</name>
<keyword evidence="2" id="KW-1185">Reference proteome</keyword>
<protein>
    <submittedName>
        <fullName evidence="1">Uncharacterized protein</fullName>
    </submittedName>
</protein>
<sequence length="324" mass="37707">MGNFSINEQTFLKDLCKLFCSDYLYEPKFFSMGSLHQITERYLKSLEIEHSRIPAMSWQFAVNLLGHLNRFQFLTCDAKIRLPSVEELNQTVEDDLSIISPNIAWRSPYVGMSDVGIRFLESCHRHRFVRGTGSNYEDYLRNFYPHFLEKFPVLMGFSNLHQWLKSGKVKVNVNLLGYQRNAKHLQRCYQQFLQLSEGLDILSASERTQAQSQSVETQLPVIPLSGVIPFLEICRQEGAVLDDVWGYAENAEDMNMDLDGRMKRVALFSQEEFAEYRQLLRREAIETVTIDYLIRHFGANPDRLLKNGINHFYIFACSGIFKTR</sequence>